<sequence>MKTINDSSGLIILAQKTIISTDEFQQLLNDIPVES</sequence>
<evidence type="ECO:0000313" key="1">
    <source>
        <dbReference type="EMBL" id="QXE23635.1"/>
    </source>
</evidence>
<evidence type="ECO:0000313" key="2">
    <source>
        <dbReference type="Proteomes" id="UP000683511"/>
    </source>
</evidence>
<name>A0A975T7S4_9NOST</name>
<dbReference type="AlphaFoldDB" id="A0A975T7S4"/>
<protein>
    <submittedName>
        <fullName evidence="1">Uncharacterized protein</fullName>
    </submittedName>
</protein>
<dbReference type="KEGG" id="rsin:B6N60_02325"/>
<reference evidence="1" key="1">
    <citation type="submission" date="2017-04" db="EMBL/GenBank/DDBJ databases">
        <title>Genome deletions in a multicellular cyanobacterial endosymbiont for morphological adaptation in marine diatoms.</title>
        <authorList>
            <person name="Wang Y."/>
            <person name="Gao H."/>
            <person name="Li R."/>
            <person name="Xu X."/>
        </authorList>
    </citation>
    <scope>NUCLEOTIDE SEQUENCE</scope>
    <source>
        <strain evidence="1">FACHB 800</strain>
    </source>
</reference>
<keyword evidence="2" id="KW-1185">Reference proteome</keyword>
<accession>A0A975T7S4</accession>
<gene>
    <name evidence="1" type="ORF">B6N60_02325</name>
</gene>
<dbReference type="EMBL" id="CP021056">
    <property type="protein sequence ID" value="QXE23635.1"/>
    <property type="molecule type" value="Genomic_DNA"/>
</dbReference>
<organism evidence="1 2">
    <name type="scientific">Richelia sinica FACHB-800</name>
    <dbReference type="NCBI Taxonomy" id="1357546"/>
    <lineage>
        <taxon>Bacteria</taxon>
        <taxon>Bacillati</taxon>
        <taxon>Cyanobacteriota</taxon>
        <taxon>Cyanophyceae</taxon>
        <taxon>Nostocales</taxon>
        <taxon>Nostocaceae</taxon>
        <taxon>Richelia</taxon>
    </lineage>
</organism>
<dbReference type="Proteomes" id="UP000683511">
    <property type="component" value="Chromosome"/>
</dbReference>
<proteinExistence type="predicted"/>